<protein>
    <submittedName>
        <fullName evidence="1">Uncharacterized protein</fullName>
    </submittedName>
</protein>
<accession>A0A1B6HFE9</accession>
<reference evidence="1" key="1">
    <citation type="submission" date="2015-11" db="EMBL/GenBank/DDBJ databases">
        <title>De novo transcriptome assembly of four potential Pierce s Disease insect vectors from Arizona vineyards.</title>
        <authorList>
            <person name="Tassone E.E."/>
        </authorList>
    </citation>
    <scope>NUCLEOTIDE SEQUENCE</scope>
</reference>
<dbReference type="EMBL" id="GECU01034232">
    <property type="protein sequence ID" value="JAS73474.1"/>
    <property type="molecule type" value="Transcribed_RNA"/>
</dbReference>
<dbReference type="AlphaFoldDB" id="A0A1B6HFE9"/>
<sequence>MDGANSALSACIAASLKHSLRSAAEIPCGSIPRQRIFYPRRLSLGSGSVAFRELSLKADEFYVSRRFLIAFRDGYLFIYAHTKDLQLRLCKKVEICYLLYKRQTL</sequence>
<organism evidence="1">
    <name type="scientific">Homalodisca liturata</name>
    <dbReference type="NCBI Taxonomy" id="320908"/>
    <lineage>
        <taxon>Eukaryota</taxon>
        <taxon>Metazoa</taxon>
        <taxon>Ecdysozoa</taxon>
        <taxon>Arthropoda</taxon>
        <taxon>Hexapoda</taxon>
        <taxon>Insecta</taxon>
        <taxon>Pterygota</taxon>
        <taxon>Neoptera</taxon>
        <taxon>Paraneoptera</taxon>
        <taxon>Hemiptera</taxon>
        <taxon>Auchenorrhyncha</taxon>
        <taxon>Membracoidea</taxon>
        <taxon>Cicadellidae</taxon>
        <taxon>Cicadellinae</taxon>
        <taxon>Proconiini</taxon>
        <taxon>Homalodisca</taxon>
    </lineage>
</organism>
<gene>
    <name evidence="1" type="ORF">g.59067</name>
</gene>
<proteinExistence type="predicted"/>
<feature type="non-terminal residue" evidence="1">
    <location>
        <position position="105"/>
    </location>
</feature>
<name>A0A1B6HFE9_9HEMI</name>
<evidence type="ECO:0000313" key="1">
    <source>
        <dbReference type="EMBL" id="JAS73474.1"/>
    </source>
</evidence>